<name>A0AAV5TB15_9BILA</name>
<dbReference type="GO" id="GO:0016705">
    <property type="term" value="F:oxidoreductase activity, acting on paired donors, with incorporation or reduction of molecular oxygen"/>
    <property type="evidence" value="ECO:0007669"/>
    <property type="project" value="InterPro"/>
</dbReference>
<dbReference type="AlphaFoldDB" id="A0AAV5TB15"/>
<keyword evidence="2" id="KW-0560">Oxidoreductase</keyword>
<dbReference type="EMBL" id="BTSX01000004">
    <property type="protein sequence ID" value="GMS92122.1"/>
    <property type="molecule type" value="Genomic_DNA"/>
</dbReference>
<keyword evidence="4" id="KW-1185">Reference proteome</keyword>
<evidence type="ECO:0000256" key="1">
    <source>
        <dbReference type="ARBA" id="ARBA00010617"/>
    </source>
</evidence>
<dbReference type="GO" id="GO:0020037">
    <property type="term" value="F:heme binding"/>
    <property type="evidence" value="ECO:0007669"/>
    <property type="project" value="InterPro"/>
</dbReference>
<gene>
    <name evidence="3" type="ORF">PENTCL1PPCAC_14297</name>
</gene>
<dbReference type="PANTHER" id="PTHR24284">
    <property type="entry name" value="CYTOCHROME P450 FAMILY"/>
    <property type="match status" value="1"/>
</dbReference>
<dbReference type="GO" id="GO:0005506">
    <property type="term" value="F:iron ion binding"/>
    <property type="evidence" value="ECO:0007669"/>
    <property type="project" value="InterPro"/>
</dbReference>
<dbReference type="Proteomes" id="UP001432027">
    <property type="component" value="Unassembled WGS sequence"/>
</dbReference>
<dbReference type="GO" id="GO:0004497">
    <property type="term" value="F:monooxygenase activity"/>
    <property type="evidence" value="ECO:0007669"/>
    <property type="project" value="UniProtKB-KW"/>
</dbReference>
<protein>
    <recommendedName>
        <fullName evidence="5">Cytochrome P450</fullName>
    </recommendedName>
</protein>
<dbReference type="Pfam" id="PF00067">
    <property type="entry name" value="p450"/>
    <property type="match status" value="1"/>
</dbReference>
<accession>A0AAV5TB15</accession>
<dbReference type="InterPro" id="IPR036396">
    <property type="entry name" value="Cyt_P450_sf"/>
</dbReference>
<organism evidence="3 4">
    <name type="scientific">Pristionchus entomophagus</name>
    <dbReference type="NCBI Taxonomy" id="358040"/>
    <lineage>
        <taxon>Eukaryota</taxon>
        <taxon>Metazoa</taxon>
        <taxon>Ecdysozoa</taxon>
        <taxon>Nematoda</taxon>
        <taxon>Chromadorea</taxon>
        <taxon>Rhabditida</taxon>
        <taxon>Rhabditina</taxon>
        <taxon>Diplogasteromorpha</taxon>
        <taxon>Diplogasteroidea</taxon>
        <taxon>Neodiplogasteridae</taxon>
        <taxon>Pristionchus</taxon>
    </lineage>
</organism>
<feature type="non-terminal residue" evidence="3">
    <location>
        <position position="136"/>
    </location>
</feature>
<dbReference type="PANTHER" id="PTHR24284:SF1">
    <property type="entry name" value="CYTOCHROME P450 FAMILY"/>
    <property type="match status" value="1"/>
</dbReference>
<dbReference type="Gene3D" id="1.10.630.10">
    <property type="entry name" value="Cytochrome P450"/>
    <property type="match status" value="1"/>
</dbReference>
<comment type="caution">
    <text evidence="3">The sequence shown here is derived from an EMBL/GenBank/DDBJ whole genome shotgun (WGS) entry which is preliminary data.</text>
</comment>
<evidence type="ECO:0000256" key="2">
    <source>
        <dbReference type="ARBA" id="ARBA00023033"/>
    </source>
</evidence>
<keyword evidence="2" id="KW-0503">Monooxygenase</keyword>
<reference evidence="3" key="1">
    <citation type="submission" date="2023-10" db="EMBL/GenBank/DDBJ databases">
        <title>Genome assembly of Pristionchus species.</title>
        <authorList>
            <person name="Yoshida K."/>
            <person name="Sommer R.J."/>
        </authorList>
    </citation>
    <scope>NUCLEOTIDE SEQUENCE</scope>
    <source>
        <strain evidence="3">RS0144</strain>
    </source>
</reference>
<dbReference type="SUPFAM" id="SSF48264">
    <property type="entry name" value="Cytochrome P450"/>
    <property type="match status" value="1"/>
</dbReference>
<evidence type="ECO:0008006" key="5">
    <source>
        <dbReference type="Google" id="ProtNLM"/>
    </source>
</evidence>
<evidence type="ECO:0000313" key="3">
    <source>
        <dbReference type="EMBL" id="GMS92122.1"/>
    </source>
</evidence>
<comment type="similarity">
    <text evidence="1">Belongs to the cytochrome P450 family.</text>
</comment>
<dbReference type="InterPro" id="IPR001128">
    <property type="entry name" value="Cyt_P450"/>
</dbReference>
<proteinExistence type="inferred from homology"/>
<sequence length="136" mass="15371">MSVIIVFFLIGAIAFAYWKYYTYVAKYPTGPRPLPIIGNALQVKYGSRGHTHFAEQFGGLFTIFQPAPTVQITDYALIKEAFIDNGEDYVDRSNLPGVEYIFNYCKNGGVVKSSGPNWREQRRVSLTILRDFGMGK</sequence>
<evidence type="ECO:0000313" key="4">
    <source>
        <dbReference type="Proteomes" id="UP001432027"/>
    </source>
</evidence>